<organism evidence="2 3">
    <name type="scientific">Rothia aeria</name>
    <dbReference type="NCBI Taxonomy" id="172042"/>
    <lineage>
        <taxon>Bacteria</taxon>
        <taxon>Bacillati</taxon>
        <taxon>Actinomycetota</taxon>
        <taxon>Actinomycetes</taxon>
        <taxon>Micrococcales</taxon>
        <taxon>Micrococcaceae</taxon>
        <taxon>Rothia</taxon>
    </lineage>
</organism>
<evidence type="ECO:0000313" key="2">
    <source>
        <dbReference type="EMBL" id="BAV87525.1"/>
    </source>
</evidence>
<keyword evidence="1" id="KW-0472">Membrane</keyword>
<keyword evidence="1" id="KW-0812">Transmembrane</keyword>
<evidence type="ECO:0000313" key="3">
    <source>
        <dbReference type="Proteomes" id="UP000250241"/>
    </source>
</evidence>
<evidence type="ECO:0000256" key="1">
    <source>
        <dbReference type="SAM" id="Phobius"/>
    </source>
</evidence>
<dbReference type="AlphaFoldDB" id="A0A2Z5QYH8"/>
<accession>A0A2Z5QYH8</accession>
<keyword evidence="1" id="KW-1133">Transmembrane helix</keyword>
<reference evidence="2 3" key="1">
    <citation type="submission" date="2016-10" db="EMBL/GenBank/DDBJ databases">
        <title>Genome sequence of Rothia aeria strain JCM11412.</title>
        <authorList>
            <person name="Nambu T."/>
        </authorList>
    </citation>
    <scope>NUCLEOTIDE SEQUENCE [LARGE SCALE GENOMIC DNA]</scope>
    <source>
        <strain evidence="2 3">JCM 11412</strain>
    </source>
</reference>
<name>A0A2Z5QYH8_9MICC</name>
<gene>
    <name evidence="2" type="ORF">RA11412_1226</name>
</gene>
<sequence length="54" mass="5962">MYGAIYLGLHEPTAPPVLFYVLAVLAPVIFTGLTVVRYVRRRGGCMVCGKEICF</sequence>
<dbReference type="EMBL" id="AP017895">
    <property type="protein sequence ID" value="BAV87525.1"/>
    <property type="molecule type" value="Genomic_DNA"/>
</dbReference>
<feature type="transmembrane region" description="Helical" evidence="1">
    <location>
        <begin position="17"/>
        <end position="36"/>
    </location>
</feature>
<keyword evidence="3" id="KW-1185">Reference proteome</keyword>
<proteinExistence type="predicted"/>
<dbReference type="Proteomes" id="UP000250241">
    <property type="component" value="Chromosome"/>
</dbReference>
<protein>
    <submittedName>
        <fullName evidence="2">Uncharacterized protein</fullName>
    </submittedName>
</protein>
<dbReference type="KEGG" id="raj:RA11412_1226"/>